<dbReference type="EMBL" id="JAANYN010000006">
    <property type="protein sequence ID" value="NHE58301.1"/>
    <property type="molecule type" value="Genomic_DNA"/>
</dbReference>
<sequence>MKKLLICRHAKSSWVQAWLTDHDRPLAKRGLKDAPLMAKRLKANHIFPGKITSSDASRALQTAKIYLEVFSKEDVIFEQTPELYHASVKDILQVIHKTSEQVNSLFIFGHNPGFTDLINHLGESLDNLPTAAIFGFTFSTDRWEQISRKNASFWLYDFPKNKSTKNS</sequence>
<dbReference type="PANTHER" id="PTHR47623">
    <property type="entry name" value="OS09G0287300 PROTEIN"/>
    <property type="match status" value="1"/>
</dbReference>
<reference evidence="1 2" key="1">
    <citation type="submission" date="2020-03" db="EMBL/GenBank/DDBJ databases">
        <title>Cyclobacterium plantarum sp. nov., a marine bacterium isolated from a coastal-marine wetland.</title>
        <authorList>
            <person name="Sanchez-Porro C."/>
            <person name="Ventosa A."/>
            <person name="Amoozegar M."/>
        </authorList>
    </citation>
    <scope>NUCLEOTIDE SEQUENCE [LARGE SCALE GENOMIC DNA]</scope>
    <source>
        <strain evidence="1 2">GBPx2</strain>
    </source>
</reference>
<gene>
    <name evidence="1" type="ORF">G9Q97_15930</name>
</gene>
<dbReference type="SUPFAM" id="SSF53254">
    <property type="entry name" value="Phosphoglycerate mutase-like"/>
    <property type="match status" value="1"/>
</dbReference>
<name>A0ABX0HD16_9BACT</name>
<comment type="caution">
    <text evidence="1">The sequence shown here is derived from an EMBL/GenBank/DDBJ whole genome shotgun (WGS) entry which is preliminary data.</text>
</comment>
<organism evidence="1 2">
    <name type="scientific">Cyclobacterium plantarum</name>
    <dbReference type="NCBI Taxonomy" id="2716263"/>
    <lineage>
        <taxon>Bacteria</taxon>
        <taxon>Pseudomonadati</taxon>
        <taxon>Bacteroidota</taxon>
        <taxon>Cytophagia</taxon>
        <taxon>Cytophagales</taxon>
        <taxon>Cyclobacteriaceae</taxon>
        <taxon>Cyclobacterium</taxon>
    </lineage>
</organism>
<evidence type="ECO:0000313" key="1">
    <source>
        <dbReference type="EMBL" id="NHE58301.1"/>
    </source>
</evidence>
<dbReference type="Pfam" id="PF00300">
    <property type="entry name" value="His_Phos_1"/>
    <property type="match status" value="1"/>
</dbReference>
<dbReference type="InterPro" id="IPR029033">
    <property type="entry name" value="His_PPase_superfam"/>
</dbReference>
<keyword evidence="2" id="KW-1185">Reference proteome</keyword>
<dbReference type="Proteomes" id="UP000649799">
    <property type="component" value="Unassembled WGS sequence"/>
</dbReference>
<dbReference type="InterPro" id="IPR013078">
    <property type="entry name" value="His_Pase_superF_clade-1"/>
</dbReference>
<protein>
    <submittedName>
        <fullName evidence="1">Histidine phosphatase family protein</fullName>
    </submittedName>
</protein>
<evidence type="ECO:0000313" key="2">
    <source>
        <dbReference type="Proteomes" id="UP000649799"/>
    </source>
</evidence>
<dbReference type="Gene3D" id="3.40.50.1240">
    <property type="entry name" value="Phosphoglycerate mutase-like"/>
    <property type="match status" value="1"/>
</dbReference>
<accession>A0ABX0HD16</accession>
<dbReference type="PANTHER" id="PTHR47623:SF1">
    <property type="entry name" value="OS09G0287300 PROTEIN"/>
    <property type="match status" value="1"/>
</dbReference>
<dbReference type="CDD" id="cd07067">
    <property type="entry name" value="HP_PGM_like"/>
    <property type="match status" value="1"/>
</dbReference>
<proteinExistence type="predicted"/>